<dbReference type="CDD" id="cd00590">
    <property type="entry name" value="RRM_SF"/>
    <property type="match status" value="2"/>
</dbReference>
<feature type="region of interest" description="Disordered" evidence="5">
    <location>
        <begin position="796"/>
        <end position="827"/>
    </location>
</feature>
<organism evidence="7 8">
    <name type="scientific">Vicia faba</name>
    <name type="common">Broad bean</name>
    <name type="synonym">Faba vulgaris</name>
    <dbReference type="NCBI Taxonomy" id="3906"/>
    <lineage>
        <taxon>Eukaryota</taxon>
        <taxon>Viridiplantae</taxon>
        <taxon>Streptophyta</taxon>
        <taxon>Embryophyta</taxon>
        <taxon>Tracheophyta</taxon>
        <taxon>Spermatophyta</taxon>
        <taxon>Magnoliopsida</taxon>
        <taxon>eudicotyledons</taxon>
        <taxon>Gunneridae</taxon>
        <taxon>Pentapetalae</taxon>
        <taxon>rosids</taxon>
        <taxon>fabids</taxon>
        <taxon>Fabales</taxon>
        <taxon>Fabaceae</taxon>
        <taxon>Papilionoideae</taxon>
        <taxon>50 kb inversion clade</taxon>
        <taxon>NPAAA clade</taxon>
        <taxon>Hologalegina</taxon>
        <taxon>IRL clade</taxon>
        <taxon>Fabeae</taxon>
        <taxon>Vicia</taxon>
    </lineage>
</organism>
<dbReference type="GO" id="GO:0009553">
    <property type="term" value="P:embryo sac development"/>
    <property type="evidence" value="ECO:0007669"/>
    <property type="project" value="EnsemblPlants"/>
</dbReference>
<dbReference type="InterPro" id="IPR000504">
    <property type="entry name" value="RRM_dom"/>
</dbReference>
<proteinExistence type="predicted"/>
<dbReference type="GO" id="GO:0005634">
    <property type="term" value="C:nucleus"/>
    <property type="evidence" value="ECO:0007669"/>
    <property type="project" value="UniProtKB-SubCell"/>
</dbReference>
<dbReference type="InterPro" id="IPR012921">
    <property type="entry name" value="SPOC_C"/>
</dbReference>
<dbReference type="CDD" id="cd21546">
    <property type="entry name" value="SPOC_FPA-like"/>
    <property type="match status" value="1"/>
</dbReference>
<feature type="region of interest" description="Disordered" evidence="5">
    <location>
        <begin position="170"/>
        <end position="194"/>
    </location>
</feature>
<name>A0AAV1B1P9_VICFA</name>
<feature type="compositionally biased region" description="Polar residues" evidence="5">
    <location>
        <begin position="604"/>
        <end position="620"/>
    </location>
</feature>
<feature type="region of interest" description="Disordered" evidence="5">
    <location>
        <begin position="282"/>
        <end position="304"/>
    </location>
</feature>
<sequence length="857" mass="93379">MPLPTKPMRPPHEPGRDSEESSTPSNNLWVGNLTPDVSDSDLMNLFAQYGALDSVTSYSARSYAFVFFKRVEDAKAAKNALQGFHFRGNSLKIEFARPAKPCKQLWVGGISPAVTKEDLEADFHDAIQAMKIMNGKRIGGENIRVDFLRSHSTRKDQFLDYGQFQGKSLGPTDFYSGQKRPLNSQPQMGRKGDGHPSNILWIGYPPNVQIDEQMLHNAMILFGEIENIKSFPSRHYSFVEFRSVDEARRAKEGLQGRLFNDPRIAINYSNGDQDSSLTNKMGPNWKRPSPPAPGLLSSPATGARLPARSASGAWDVLDVNNISRDSKRSRIDGTLPNDEAPYADIHGRGILGPGSSRVTGGVHASVQPGDMDHIWRGLIAKGGSPVCHARCIPIGKGIGTELPEVVDCSARTGLDVLAKHYADAIDFEIVFFLPDSEDDFSAYTEFLRYLGAKNRAGVAKFGNTTLFLVPPSDFLTKVLKVNGPERLYGVVLKFAPVPSVPMHHSSQMPTPSSNQYTQQFPPSQAEYDMNPAKDDQVLPMDYNRMLHEDSKLPAKQVYPPIGGPSVQSAAPDYAPNTASGSQAGVALTPELIATLASFLPTNTQSSATDSAKSAVGSSTVKPPFPPVAPNDGNQSQLLKQDHQIADQSIHPPQQFRNMYNSHNAHFQPYPSASAPGHTSQVFSGSSHTQDSALIQQLQGVVSSRHMSNFVTPTQSGQIPASPHFSHQYQAEVPPNSQKGFGVVPGGDASVLYNSQAFHQPNNNPQPFQQPNNSIALSGQASSTNPQHQPVMQYTADQINSNPPSQQHPAFGVSQGTPELEADKNQRYQSTLQFAANLLLQIQQQQQTQGEHGPGIQQ</sequence>
<dbReference type="GO" id="GO:0003723">
    <property type="term" value="F:RNA binding"/>
    <property type="evidence" value="ECO:0007669"/>
    <property type="project" value="UniProtKB-UniRule"/>
</dbReference>
<feature type="region of interest" description="Disordered" evidence="5">
    <location>
        <begin position="554"/>
        <end position="574"/>
    </location>
</feature>
<evidence type="ECO:0000256" key="4">
    <source>
        <dbReference type="PROSITE-ProRule" id="PRU00176"/>
    </source>
</evidence>
<dbReference type="Gene3D" id="3.30.70.330">
    <property type="match status" value="2"/>
</dbReference>
<dbReference type="SUPFAM" id="SSF54928">
    <property type="entry name" value="RNA-binding domain, RBD"/>
    <property type="match status" value="2"/>
</dbReference>
<dbReference type="Pfam" id="PF00076">
    <property type="entry name" value="RRM_1"/>
    <property type="match status" value="2"/>
</dbReference>
<dbReference type="SMART" id="SM00360">
    <property type="entry name" value="RRM"/>
    <property type="match status" value="3"/>
</dbReference>
<dbReference type="InterPro" id="IPR035979">
    <property type="entry name" value="RBD_domain_sf"/>
</dbReference>
<feature type="region of interest" description="Disordered" evidence="5">
    <location>
        <begin position="1"/>
        <end position="27"/>
    </location>
</feature>
<accession>A0AAV1B1P9</accession>
<evidence type="ECO:0000256" key="2">
    <source>
        <dbReference type="ARBA" id="ARBA00022884"/>
    </source>
</evidence>
<feature type="compositionally biased region" description="Basic and acidic residues" evidence="5">
    <location>
        <begin position="10"/>
        <end position="19"/>
    </location>
</feature>
<dbReference type="Proteomes" id="UP001157006">
    <property type="component" value="Chromosome 6"/>
</dbReference>
<keyword evidence="8" id="KW-1185">Reference proteome</keyword>
<feature type="domain" description="RRM" evidence="6">
    <location>
        <begin position="198"/>
        <end position="271"/>
    </location>
</feature>
<dbReference type="PROSITE" id="PS50102">
    <property type="entry name" value="RRM"/>
    <property type="match status" value="2"/>
</dbReference>
<evidence type="ECO:0000313" key="8">
    <source>
        <dbReference type="Proteomes" id="UP001157006"/>
    </source>
</evidence>
<feature type="region of interest" description="Disordered" evidence="5">
    <location>
        <begin position="604"/>
        <end position="634"/>
    </location>
</feature>
<feature type="compositionally biased region" description="Polar residues" evidence="5">
    <location>
        <begin position="504"/>
        <end position="522"/>
    </location>
</feature>
<feature type="compositionally biased region" description="Polar residues" evidence="5">
    <location>
        <begin position="796"/>
        <end position="807"/>
    </location>
</feature>
<dbReference type="EMBL" id="OX451741">
    <property type="protein sequence ID" value="CAI8616709.1"/>
    <property type="molecule type" value="Genomic_DNA"/>
</dbReference>
<evidence type="ECO:0000256" key="3">
    <source>
        <dbReference type="ARBA" id="ARBA00023242"/>
    </source>
</evidence>
<dbReference type="FunFam" id="3.30.70.330:FF:000415">
    <property type="entry name" value="Flowering time control protein FPA"/>
    <property type="match status" value="1"/>
</dbReference>
<keyword evidence="3" id="KW-0539">Nucleus</keyword>
<evidence type="ECO:0000256" key="5">
    <source>
        <dbReference type="SAM" id="MobiDB-lite"/>
    </source>
</evidence>
<protein>
    <recommendedName>
        <fullName evidence="6">RRM domain-containing protein</fullName>
    </recommendedName>
</protein>
<reference evidence="7 8" key="1">
    <citation type="submission" date="2023-01" db="EMBL/GenBank/DDBJ databases">
        <authorList>
            <person name="Kreplak J."/>
        </authorList>
    </citation>
    <scope>NUCLEOTIDE SEQUENCE [LARGE SCALE GENOMIC DNA]</scope>
</reference>
<evidence type="ECO:0000256" key="1">
    <source>
        <dbReference type="ARBA" id="ARBA00004123"/>
    </source>
</evidence>
<gene>
    <name evidence="7" type="ORF">VFH_VI042040</name>
</gene>
<dbReference type="GO" id="GO:0010228">
    <property type="term" value="P:vegetative to reproductive phase transition of meristem"/>
    <property type="evidence" value="ECO:0007669"/>
    <property type="project" value="EnsemblPlants"/>
</dbReference>
<feature type="domain" description="RRM" evidence="6">
    <location>
        <begin position="26"/>
        <end position="98"/>
    </location>
</feature>
<dbReference type="GO" id="GO:0009911">
    <property type="term" value="P:positive regulation of flower development"/>
    <property type="evidence" value="ECO:0007669"/>
    <property type="project" value="EnsemblPlants"/>
</dbReference>
<dbReference type="GO" id="GO:0031048">
    <property type="term" value="P:regulatory ncRNA-mediated heterochromatin formation"/>
    <property type="evidence" value="ECO:0007669"/>
    <property type="project" value="EnsemblPlants"/>
</dbReference>
<comment type="subcellular location">
    <subcellularLocation>
        <location evidence="1">Nucleus</location>
    </subcellularLocation>
</comment>
<keyword evidence="2 4" id="KW-0694">RNA-binding</keyword>
<dbReference type="GO" id="GO:0000785">
    <property type="term" value="C:chromatin"/>
    <property type="evidence" value="ECO:0007669"/>
    <property type="project" value="EnsemblPlants"/>
</dbReference>
<evidence type="ECO:0000313" key="7">
    <source>
        <dbReference type="EMBL" id="CAI8616709.1"/>
    </source>
</evidence>
<dbReference type="AlphaFoldDB" id="A0AAV1B1P9"/>
<dbReference type="InterPro" id="IPR012677">
    <property type="entry name" value="Nucleotide-bd_a/b_plait_sf"/>
</dbReference>
<evidence type="ECO:0000259" key="6">
    <source>
        <dbReference type="PROSITE" id="PS50102"/>
    </source>
</evidence>
<dbReference type="PANTHER" id="PTHR23189">
    <property type="entry name" value="RNA RECOGNITION MOTIF-CONTAINING"/>
    <property type="match status" value="1"/>
</dbReference>
<dbReference type="Pfam" id="PF07744">
    <property type="entry name" value="SPOC"/>
    <property type="match status" value="1"/>
</dbReference>
<feature type="region of interest" description="Disordered" evidence="5">
    <location>
        <begin position="502"/>
        <end position="530"/>
    </location>
</feature>